<keyword evidence="2" id="KW-1185">Reference proteome</keyword>
<dbReference type="InterPro" id="IPR023393">
    <property type="entry name" value="START-like_dom_sf"/>
</dbReference>
<dbReference type="AlphaFoldDB" id="A0A841U5M1"/>
<gene>
    <name evidence="1" type="ORF">H7B90_18115</name>
</gene>
<dbReference type="InterPro" id="IPR019587">
    <property type="entry name" value="Polyketide_cyclase/dehydratase"/>
</dbReference>
<evidence type="ECO:0000313" key="2">
    <source>
        <dbReference type="Proteomes" id="UP000553776"/>
    </source>
</evidence>
<dbReference type="Gene3D" id="3.30.530.20">
    <property type="match status" value="1"/>
</dbReference>
<name>A0A841U5M1_9BACL</name>
<dbReference type="SUPFAM" id="SSF55961">
    <property type="entry name" value="Bet v1-like"/>
    <property type="match status" value="1"/>
</dbReference>
<dbReference type="RefSeq" id="WP_185137303.1">
    <property type="nucleotide sequence ID" value="NZ_BORM01000026.1"/>
</dbReference>
<evidence type="ECO:0000313" key="1">
    <source>
        <dbReference type="EMBL" id="MBB6693324.1"/>
    </source>
</evidence>
<proteinExistence type="predicted"/>
<dbReference type="Pfam" id="PF10604">
    <property type="entry name" value="Polyketide_cyc2"/>
    <property type="match status" value="1"/>
</dbReference>
<accession>A0A841U5M1</accession>
<organism evidence="1 2">
    <name type="scientific">Cohnella xylanilytica</name>
    <dbReference type="NCBI Taxonomy" id="557555"/>
    <lineage>
        <taxon>Bacteria</taxon>
        <taxon>Bacillati</taxon>
        <taxon>Bacillota</taxon>
        <taxon>Bacilli</taxon>
        <taxon>Bacillales</taxon>
        <taxon>Paenibacillaceae</taxon>
        <taxon>Cohnella</taxon>
    </lineage>
</organism>
<dbReference type="Proteomes" id="UP000553776">
    <property type="component" value="Unassembled WGS sequence"/>
</dbReference>
<protein>
    <submittedName>
        <fullName evidence="1">SRPBCC family protein</fullName>
    </submittedName>
</protein>
<comment type="caution">
    <text evidence="1">The sequence shown here is derived from an EMBL/GenBank/DDBJ whole genome shotgun (WGS) entry which is preliminary data.</text>
</comment>
<reference evidence="1 2" key="1">
    <citation type="submission" date="2020-08" db="EMBL/GenBank/DDBJ databases">
        <title>Cohnella phylogeny.</title>
        <authorList>
            <person name="Dunlap C."/>
        </authorList>
    </citation>
    <scope>NUCLEOTIDE SEQUENCE [LARGE SCALE GENOMIC DNA]</scope>
    <source>
        <strain evidence="1 2">DSM 25239</strain>
    </source>
</reference>
<dbReference type="EMBL" id="JACJVR010000070">
    <property type="protein sequence ID" value="MBB6693324.1"/>
    <property type="molecule type" value="Genomic_DNA"/>
</dbReference>
<sequence length="130" mass="14488">MSNSKTLSVSVGRKPAEIYDFILDPENLPRWAPAFSQSAIKSGNEWKVESPDGLVTIRFVERNEFGVLDHWVTMPSGQVVLNPMRVIPNGDGSEVVFTLYQRPGMPDDKFEADAQMVASDLQTLKITFEG</sequence>